<dbReference type="GO" id="GO:0008276">
    <property type="term" value="F:protein methyltransferase activity"/>
    <property type="evidence" value="ECO:0007669"/>
    <property type="project" value="TreeGrafter"/>
</dbReference>
<organism evidence="7 8">
    <name type="scientific">Rotaria sordida</name>
    <dbReference type="NCBI Taxonomy" id="392033"/>
    <lineage>
        <taxon>Eukaryota</taxon>
        <taxon>Metazoa</taxon>
        <taxon>Spiralia</taxon>
        <taxon>Gnathifera</taxon>
        <taxon>Rotifera</taxon>
        <taxon>Eurotatoria</taxon>
        <taxon>Bdelloidea</taxon>
        <taxon>Philodinida</taxon>
        <taxon>Philodinidae</taxon>
        <taxon>Rotaria</taxon>
    </lineage>
</organism>
<keyword evidence="1" id="KW-0489">Methyltransferase</keyword>
<name>A0A814MF12_9BILA</name>
<accession>A0A814MF12</accession>
<gene>
    <name evidence="7" type="ORF">SEV965_LOCUS14702</name>
</gene>
<reference evidence="7" key="1">
    <citation type="submission" date="2021-02" db="EMBL/GenBank/DDBJ databases">
        <authorList>
            <person name="Nowell W R."/>
        </authorList>
    </citation>
    <scope>NUCLEOTIDE SEQUENCE</scope>
</reference>
<dbReference type="Proteomes" id="UP000663889">
    <property type="component" value="Unassembled WGS sequence"/>
</dbReference>
<dbReference type="InterPro" id="IPR029063">
    <property type="entry name" value="SAM-dependent_MTases_sf"/>
</dbReference>
<evidence type="ECO:0000256" key="1">
    <source>
        <dbReference type="ARBA" id="ARBA00022603"/>
    </source>
</evidence>
<evidence type="ECO:0000256" key="5">
    <source>
        <dbReference type="ARBA" id="ARBA00042266"/>
    </source>
</evidence>
<feature type="domain" description="Methyltransferase" evidence="6">
    <location>
        <begin position="73"/>
        <end position="155"/>
    </location>
</feature>
<comment type="caution">
    <text evidence="7">The sequence shown here is derived from an EMBL/GenBank/DDBJ whole genome shotgun (WGS) entry which is preliminary data.</text>
</comment>
<evidence type="ECO:0000256" key="4">
    <source>
        <dbReference type="ARBA" id="ARBA00041867"/>
    </source>
</evidence>
<evidence type="ECO:0000313" key="7">
    <source>
        <dbReference type="EMBL" id="CAF1078057.1"/>
    </source>
</evidence>
<dbReference type="PANTHER" id="PTHR43648:SF1">
    <property type="entry name" value="ELECTRON TRANSFER FLAVOPROTEIN BETA SUBUNIT LYSINE METHYLTRANSFERASE"/>
    <property type="match status" value="1"/>
</dbReference>
<dbReference type="Gene3D" id="3.40.50.150">
    <property type="entry name" value="Vaccinia Virus protein VP39"/>
    <property type="match status" value="1"/>
</dbReference>
<protein>
    <recommendedName>
        <fullName evidence="5">ETFB lysine methyltransferase</fullName>
    </recommendedName>
    <alternativeName>
        <fullName evidence="4">Protein N-lysine methyltransferase METTL20</fullName>
    </alternativeName>
</protein>
<dbReference type="AlphaFoldDB" id="A0A814MF12"/>
<keyword evidence="2" id="KW-0808">Transferase</keyword>
<proteinExistence type="inferred from homology"/>
<evidence type="ECO:0000259" key="6">
    <source>
        <dbReference type="Pfam" id="PF13649"/>
    </source>
</evidence>
<dbReference type="Pfam" id="PF13649">
    <property type="entry name" value="Methyltransf_25"/>
    <property type="match status" value="1"/>
</dbReference>
<dbReference type="EMBL" id="CAJNOU010000743">
    <property type="protein sequence ID" value="CAF1078057.1"/>
    <property type="molecule type" value="Genomic_DNA"/>
</dbReference>
<evidence type="ECO:0000256" key="2">
    <source>
        <dbReference type="ARBA" id="ARBA00022679"/>
    </source>
</evidence>
<dbReference type="CDD" id="cd02440">
    <property type="entry name" value="AdoMet_MTases"/>
    <property type="match status" value="1"/>
</dbReference>
<dbReference type="InterPro" id="IPR050078">
    <property type="entry name" value="Ribosomal_L11_MeTrfase_PrmA"/>
</dbReference>
<dbReference type="InterPro" id="IPR041698">
    <property type="entry name" value="Methyltransf_25"/>
</dbReference>
<comment type="similarity">
    <text evidence="3">Belongs to the methyltransferase superfamily. ETFBKMT family.</text>
</comment>
<dbReference type="SUPFAM" id="SSF53335">
    <property type="entry name" value="S-adenosyl-L-methionine-dependent methyltransferases"/>
    <property type="match status" value="1"/>
</dbReference>
<dbReference type="GO" id="GO:0032259">
    <property type="term" value="P:methylation"/>
    <property type="evidence" value="ECO:0007669"/>
    <property type="project" value="UniProtKB-KW"/>
</dbReference>
<evidence type="ECO:0000313" key="8">
    <source>
        <dbReference type="Proteomes" id="UP000663889"/>
    </source>
</evidence>
<dbReference type="PANTHER" id="PTHR43648">
    <property type="entry name" value="ELECTRON TRANSFER FLAVOPROTEIN BETA SUBUNIT LYSINE METHYLTRANSFERASE"/>
    <property type="match status" value="1"/>
</dbReference>
<evidence type="ECO:0000256" key="3">
    <source>
        <dbReference type="ARBA" id="ARBA00037932"/>
    </source>
</evidence>
<sequence>MMKLEENHYVRDGHIHAQLGIAGTTYNEKHIIELGGHEFIVYPNVFSPAVFPLPDHLVKTWLDLIHIIKPESVLEIGSGAGYLAILAALNGANRVTATDITQDAIENIQANIEKYNLGDRMQAVYGSVFEPFDKNDRFDVIFWDIPFCHIDKPMEELSALERTVFNPGYILSEAYLKGAHQHLTDNGRVFVAFSKMLGHPEKLLELTNKYGWCLELVMNLEQVTSNIEGIYDNKADINIYELIRL</sequence>